<reference evidence="1" key="1">
    <citation type="submission" date="2022-11" db="EMBL/GenBank/DDBJ databases">
        <authorList>
            <person name="Petersen C."/>
        </authorList>
    </citation>
    <scope>NUCLEOTIDE SEQUENCE</scope>
    <source>
        <strain evidence="1">IBT 23319</strain>
    </source>
</reference>
<dbReference type="AlphaFoldDB" id="A0A9W9PB67"/>
<keyword evidence="2" id="KW-1185">Reference proteome</keyword>
<accession>A0A9W9PB67</accession>
<dbReference type="Proteomes" id="UP001147733">
    <property type="component" value="Unassembled WGS sequence"/>
</dbReference>
<reference evidence="1" key="2">
    <citation type="journal article" date="2023" name="IMA Fungus">
        <title>Comparative genomic study of the Penicillium genus elucidates a diverse pangenome and 15 lateral gene transfer events.</title>
        <authorList>
            <person name="Petersen C."/>
            <person name="Sorensen T."/>
            <person name="Nielsen M.R."/>
            <person name="Sondergaard T.E."/>
            <person name="Sorensen J.L."/>
            <person name="Fitzpatrick D.A."/>
            <person name="Frisvad J.C."/>
            <person name="Nielsen K.L."/>
        </authorList>
    </citation>
    <scope>NUCLEOTIDE SEQUENCE</scope>
    <source>
        <strain evidence="1">IBT 23319</strain>
    </source>
</reference>
<gene>
    <name evidence="1" type="ORF">N7469_002778</name>
</gene>
<protein>
    <submittedName>
        <fullName evidence="1">Uncharacterized protein</fullName>
    </submittedName>
</protein>
<sequence>MENLQLGLEFPSTHDLYSNVKGDSLSQPIPASVVIQSRSRSLDLCKTRAVRLCLIQILSSKARDSAEESGHIFSRVCHQFLPKPQPRECYLTRSCSVIEELSIPVPAPPRDASTQVPNTQKIPFYMPILAKVPGTTTSGIAKISYFVVASIDTEDNSSIGVSKEIILRHRTLLEQNSTQYTRFYPNSSVISKIFLSQNNIGATGFTFAVAAKIFLRYPAAPAGRSSEFKCMTIRGFRWRIEEVAQILEMPAGQDDVPGHDAVKEESSVRELANGLQKGYWSTQHNPLLQVANQQAIHQKDSAVDVVFEIKIPSSVTPAPKVDISSNDFELLSPESLPPSLQESFIFPTRHKVALTTEHRLKLDVLVSEDTFDVSTQKLVDRKPMRTALNATFPMSIIDRAEAHIDEMIFTGNLPCYQDIPGSPPKYEVF</sequence>
<evidence type="ECO:0000313" key="1">
    <source>
        <dbReference type="EMBL" id="KAJ5241187.1"/>
    </source>
</evidence>
<organism evidence="1 2">
    <name type="scientific">Penicillium citrinum</name>
    <dbReference type="NCBI Taxonomy" id="5077"/>
    <lineage>
        <taxon>Eukaryota</taxon>
        <taxon>Fungi</taxon>
        <taxon>Dikarya</taxon>
        <taxon>Ascomycota</taxon>
        <taxon>Pezizomycotina</taxon>
        <taxon>Eurotiomycetes</taxon>
        <taxon>Eurotiomycetidae</taxon>
        <taxon>Eurotiales</taxon>
        <taxon>Aspergillaceae</taxon>
        <taxon>Penicillium</taxon>
    </lineage>
</organism>
<dbReference type="RefSeq" id="XP_056504192.1">
    <property type="nucleotide sequence ID" value="XM_056641698.1"/>
</dbReference>
<dbReference type="GeneID" id="81380865"/>
<evidence type="ECO:0000313" key="2">
    <source>
        <dbReference type="Proteomes" id="UP001147733"/>
    </source>
</evidence>
<dbReference type="EMBL" id="JAPQKT010000002">
    <property type="protein sequence ID" value="KAJ5241187.1"/>
    <property type="molecule type" value="Genomic_DNA"/>
</dbReference>
<proteinExistence type="predicted"/>
<name>A0A9W9PB67_PENCI</name>
<dbReference type="OrthoDB" id="3922101at2759"/>
<comment type="caution">
    <text evidence="1">The sequence shown here is derived from an EMBL/GenBank/DDBJ whole genome shotgun (WGS) entry which is preliminary data.</text>
</comment>